<evidence type="ECO:0000313" key="7">
    <source>
        <dbReference type="Proteomes" id="UP000653056"/>
    </source>
</evidence>
<keyword evidence="4" id="KW-0804">Transcription</keyword>
<protein>
    <submittedName>
        <fullName evidence="6">LysR family transcriptional regulator</fullName>
    </submittedName>
</protein>
<comment type="similarity">
    <text evidence="1">Belongs to the LysR transcriptional regulatory family.</text>
</comment>
<dbReference type="PANTHER" id="PTHR30126">
    <property type="entry name" value="HTH-TYPE TRANSCRIPTIONAL REGULATOR"/>
    <property type="match status" value="1"/>
</dbReference>
<dbReference type="SUPFAM" id="SSF53850">
    <property type="entry name" value="Periplasmic binding protein-like II"/>
    <property type="match status" value="1"/>
</dbReference>
<organism evidence="6 7">
    <name type="scientific">Litchfieldella qijiaojingensis</name>
    <dbReference type="NCBI Taxonomy" id="980347"/>
    <lineage>
        <taxon>Bacteria</taxon>
        <taxon>Pseudomonadati</taxon>
        <taxon>Pseudomonadota</taxon>
        <taxon>Gammaproteobacteria</taxon>
        <taxon>Oceanospirillales</taxon>
        <taxon>Halomonadaceae</taxon>
        <taxon>Litchfieldella</taxon>
    </lineage>
</organism>
<feature type="domain" description="HTH lysR-type" evidence="5">
    <location>
        <begin position="2"/>
        <end position="59"/>
    </location>
</feature>
<dbReference type="InterPro" id="IPR036388">
    <property type="entry name" value="WH-like_DNA-bd_sf"/>
</dbReference>
<keyword evidence="3" id="KW-0238">DNA-binding</keyword>
<dbReference type="Pfam" id="PF00126">
    <property type="entry name" value="HTH_1"/>
    <property type="match status" value="1"/>
</dbReference>
<evidence type="ECO:0000256" key="3">
    <source>
        <dbReference type="ARBA" id="ARBA00023125"/>
    </source>
</evidence>
<gene>
    <name evidence="6" type="ORF">GCM10007160_23990</name>
</gene>
<dbReference type="CDD" id="cd05466">
    <property type="entry name" value="PBP2_LTTR_substrate"/>
    <property type="match status" value="1"/>
</dbReference>
<dbReference type="Pfam" id="PF03466">
    <property type="entry name" value="LysR_substrate"/>
    <property type="match status" value="1"/>
</dbReference>
<keyword evidence="2" id="KW-0805">Transcription regulation</keyword>
<dbReference type="PANTHER" id="PTHR30126:SF40">
    <property type="entry name" value="HTH-TYPE TRANSCRIPTIONAL REGULATOR GLTR"/>
    <property type="match status" value="1"/>
</dbReference>
<evidence type="ECO:0000313" key="6">
    <source>
        <dbReference type="EMBL" id="GGX95589.1"/>
    </source>
</evidence>
<comment type="caution">
    <text evidence="6">The sequence shown here is derived from an EMBL/GenBank/DDBJ whole genome shotgun (WGS) entry which is preliminary data.</text>
</comment>
<evidence type="ECO:0000256" key="2">
    <source>
        <dbReference type="ARBA" id="ARBA00023015"/>
    </source>
</evidence>
<proteinExistence type="inferred from homology"/>
<sequence length="301" mass="33796">MLTLKQLETFIQVVELGTFERAAQRLNATQSTVSKRISELEEATGLQLFDRSRRNARLTEEGERMLELAHATLSNAHRILELNHYPERTLHRVRIGFTELTALTWLPNFLRDYTTERPEIRLDITIDMSRTLYQQFQDGELDLVVIPMVSEAFAQPGVESRLVEEVEMALMACEGLVGGPRPLPISALDNYTLIGQGKRSGFAQSVNRWLSHQGMGAATLTADNLLALVGLVTAGRGISVLPKRCVQRLTRNDALEAIDTTPPLPSIGYYALYHDSARIKLFDELARRLGNAADFTRPFFV</sequence>
<evidence type="ECO:0000259" key="5">
    <source>
        <dbReference type="PROSITE" id="PS50931"/>
    </source>
</evidence>
<dbReference type="InterPro" id="IPR000847">
    <property type="entry name" value="LysR_HTH_N"/>
</dbReference>
<dbReference type="Gene3D" id="1.10.10.10">
    <property type="entry name" value="Winged helix-like DNA-binding domain superfamily/Winged helix DNA-binding domain"/>
    <property type="match status" value="1"/>
</dbReference>
<dbReference type="Gene3D" id="3.40.190.10">
    <property type="entry name" value="Periplasmic binding protein-like II"/>
    <property type="match status" value="2"/>
</dbReference>
<accession>A0ABQ2YWN9</accession>
<dbReference type="SUPFAM" id="SSF46785">
    <property type="entry name" value="Winged helix' DNA-binding domain"/>
    <property type="match status" value="1"/>
</dbReference>
<dbReference type="InterPro" id="IPR005119">
    <property type="entry name" value="LysR_subst-bd"/>
</dbReference>
<dbReference type="EMBL" id="BMXS01000011">
    <property type="protein sequence ID" value="GGX95589.1"/>
    <property type="molecule type" value="Genomic_DNA"/>
</dbReference>
<name>A0ABQ2YWN9_9GAMM</name>
<evidence type="ECO:0000256" key="1">
    <source>
        <dbReference type="ARBA" id="ARBA00009437"/>
    </source>
</evidence>
<dbReference type="Proteomes" id="UP000653056">
    <property type="component" value="Unassembled WGS sequence"/>
</dbReference>
<reference evidence="7" key="1">
    <citation type="journal article" date="2019" name="Int. J. Syst. Evol. Microbiol.">
        <title>The Global Catalogue of Microorganisms (GCM) 10K type strain sequencing project: providing services to taxonomists for standard genome sequencing and annotation.</title>
        <authorList>
            <consortium name="The Broad Institute Genomics Platform"/>
            <consortium name="The Broad Institute Genome Sequencing Center for Infectious Disease"/>
            <person name="Wu L."/>
            <person name="Ma J."/>
        </authorList>
    </citation>
    <scope>NUCLEOTIDE SEQUENCE [LARGE SCALE GENOMIC DNA]</scope>
    <source>
        <strain evidence="7">KCTC 22228</strain>
    </source>
</reference>
<evidence type="ECO:0000256" key="4">
    <source>
        <dbReference type="ARBA" id="ARBA00023163"/>
    </source>
</evidence>
<dbReference type="PROSITE" id="PS50931">
    <property type="entry name" value="HTH_LYSR"/>
    <property type="match status" value="1"/>
</dbReference>
<dbReference type="PRINTS" id="PR00039">
    <property type="entry name" value="HTHLYSR"/>
</dbReference>
<keyword evidence="7" id="KW-1185">Reference proteome</keyword>
<dbReference type="RefSeq" id="WP_189469479.1">
    <property type="nucleotide sequence ID" value="NZ_BMXS01000011.1"/>
</dbReference>
<dbReference type="InterPro" id="IPR036390">
    <property type="entry name" value="WH_DNA-bd_sf"/>
</dbReference>